<protein>
    <submittedName>
        <fullName evidence="1">Uncharacterized protein</fullName>
    </submittedName>
</protein>
<dbReference type="Proteomes" id="UP000807306">
    <property type="component" value="Unassembled WGS sequence"/>
</dbReference>
<keyword evidence="2" id="KW-1185">Reference proteome</keyword>
<organism evidence="1 2">
    <name type="scientific">Crepidotus variabilis</name>
    <dbReference type="NCBI Taxonomy" id="179855"/>
    <lineage>
        <taxon>Eukaryota</taxon>
        <taxon>Fungi</taxon>
        <taxon>Dikarya</taxon>
        <taxon>Basidiomycota</taxon>
        <taxon>Agaricomycotina</taxon>
        <taxon>Agaricomycetes</taxon>
        <taxon>Agaricomycetidae</taxon>
        <taxon>Agaricales</taxon>
        <taxon>Agaricineae</taxon>
        <taxon>Crepidotaceae</taxon>
        <taxon>Crepidotus</taxon>
    </lineage>
</organism>
<evidence type="ECO:0000313" key="2">
    <source>
        <dbReference type="Proteomes" id="UP000807306"/>
    </source>
</evidence>
<sequence length="70" mass="8009">MRMDASLYALLLFAAIYLPFVWLARAVAMFHTFPTKSSPFTPLFAFLLFPNVPPYFVARVDTLDPPKPEE</sequence>
<proteinExistence type="predicted"/>
<evidence type="ECO:0000313" key="1">
    <source>
        <dbReference type="EMBL" id="KAF9532269.1"/>
    </source>
</evidence>
<reference evidence="1" key="1">
    <citation type="submission" date="2020-11" db="EMBL/GenBank/DDBJ databases">
        <authorList>
            <consortium name="DOE Joint Genome Institute"/>
            <person name="Ahrendt S."/>
            <person name="Riley R."/>
            <person name="Andreopoulos W."/>
            <person name="Labutti K."/>
            <person name="Pangilinan J."/>
            <person name="Ruiz-Duenas F.J."/>
            <person name="Barrasa J.M."/>
            <person name="Sanchez-Garcia M."/>
            <person name="Camarero S."/>
            <person name="Miyauchi S."/>
            <person name="Serrano A."/>
            <person name="Linde D."/>
            <person name="Babiker R."/>
            <person name="Drula E."/>
            <person name="Ayuso-Fernandez I."/>
            <person name="Pacheco R."/>
            <person name="Padilla G."/>
            <person name="Ferreira P."/>
            <person name="Barriuso J."/>
            <person name="Kellner H."/>
            <person name="Castanera R."/>
            <person name="Alfaro M."/>
            <person name="Ramirez L."/>
            <person name="Pisabarro A.G."/>
            <person name="Kuo A."/>
            <person name="Tritt A."/>
            <person name="Lipzen A."/>
            <person name="He G."/>
            <person name="Yan M."/>
            <person name="Ng V."/>
            <person name="Cullen D."/>
            <person name="Martin F."/>
            <person name="Rosso M.-N."/>
            <person name="Henrissat B."/>
            <person name="Hibbett D."/>
            <person name="Martinez A.T."/>
            <person name="Grigoriev I.V."/>
        </authorList>
    </citation>
    <scope>NUCLEOTIDE SEQUENCE</scope>
    <source>
        <strain evidence="1">CBS 506.95</strain>
    </source>
</reference>
<gene>
    <name evidence="1" type="ORF">CPB83DRAFT_847553</name>
</gene>
<dbReference type="EMBL" id="MU157832">
    <property type="protein sequence ID" value="KAF9532269.1"/>
    <property type="molecule type" value="Genomic_DNA"/>
</dbReference>
<comment type="caution">
    <text evidence="1">The sequence shown here is derived from an EMBL/GenBank/DDBJ whole genome shotgun (WGS) entry which is preliminary data.</text>
</comment>
<name>A0A9P6EPE3_9AGAR</name>
<accession>A0A9P6EPE3</accession>
<dbReference type="AlphaFoldDB" id="A0A9P6EPE3"/>